<dbReference type="AlphaFoldDB" id="A0A2Z7C4R7"/>
<accession>A0A2Z7C4R7</accession>
<evidence type="ECO:0000256" key="1">
    <source>
        <dbReference type="SAM" id="Phobius"/>
    </source>
</evidence>
<keyword evidence="3" id="KW-1185">Reference proteome</keyword>
<evidence type="ECO:0000313" key="2">
    <source>
        <dbReference type="EMBL" id="KZV39527.1"/>
    </source>
</evidence>
<keyword evidence="1" id="KW-0812">Transmembrane</keyword>
<gene>
    <name evidence="2" type="ORF">F511_35776</name>
</gene>
<sequence>MNLYFYSVATSEDPPETATLFHRETWKFILFLYGNTRLALINHSFYFKIFQPFRMISSTAAAFIHFLASLVAGNR</sequence>
<dbReference type="EMBL" id="KV000924">
    <property type="protein sequence ID" value="KZV39527.1"/>
    <property type="molecule type" value="Genomic_DNA"/>
</dbReference>
<keyword evidence="1" id="KW-0472">Membrane</keyword>
<proteinExistence type="predicted"/>
<evidence type="ECO:0000313" key="3">
    <source>
        <dbReference type="Proteomes" id="UP000250235"/>
    </source>
</evidence>
<feature type="transmembrane region" description="Helical" evidence="1">
    <location>
        <begin position="53"/>
        <end position="73"/>
    </location>
</feature>
<dbReference type="Proteomes" id="UP000250235">
    <property type="component" value="Unassembled WGS sequence"/>
</dbReference>
<keyword evidence="1" id="KW-1133">Transmembrane helix</keyword>
<reference evidence="2 3" key="1">
    <citation type="journal article" date="2015" name="Proc. Natl. Acad. Sci. U.S.A.">
        <title>The resurrection genome of Boea hygrometrica: A blueprint for survival of dehydration.</title>
        <authorList>
            <person name="Xiao L."/>
            <person name="Yang G."/>
            <person name="Zhang L."/>
            <person name="Yang X."/>
            <person name="Zhao S."/>
            <person name="Ji Z."/>
            <person name="Zhou Q."/>
            <person name="Hu M."/>
            <person name="Wang Y."/>
            <person name="Chen M."/>
            <person name="Xu Y."/>
            <person name="Jin H."/>
            <person name="Xiao X."/>
            <person name="Hu G."/>
            <person name="Bao F."/>
            <person name="Hu Y."/>
            <person name="Wan P."/>
            <person name="Li L."/>
            <person name="Deng X."/>
            <person name="Kuang T."/>
            <person name="Xiang C."/>
            <person name="Zhu J.K."/>
            <person name="Oliver M.J."/>
            <person name="He Y."/>
        </authorList>
    </citation>
    <scope>NUCLEOTIDE SEQUENCE [LARGE SCALE GENOMIC DNA]</scope>
    <source>
        <strain evidence="3">cv. XS01</strain>
    </source>
</reference>
<organism evidence="2 3">
    <name type="scientific">Dorcoceras hygrometricum</name>
    <dbReference type="NCBI Taxonomy" id="472368"/>
    <lineage>
        <taxon>Eukaryota</taxon>
        <taxon>Viridiplantae</taxon>
        <taxon>Streptophyta</taxon>
        <taxon>Embryophyta</taxon>
        <taxon>Tracheophyta</taxon>
        <taxon>Spermatophyta</taxon>
        <taxon>Magnoliopsida</taxon>
        <taxon>eudicotyledons</taxon>
        <taxon>Gunneridae</taxon>
        <taxon>Pentapetalae</taxon>
        <taxon>asterids</taxon>
        <taxon>lamiids</taxon>
        <taxon>Lamiales</taxon>
        <taxon>Gesneriaceae</taxon>
        <taxon>Didymocarpoideae</taxon>
        <taxon>Trichosporeae</taxon>
        <taxon>Loxocarpinae</taxon>
        <taxon>Dorcoceras</taxon>
    </lineage>
</organism>
<name>A0A2Z7C4R7_9LAMI</name>
<protein>
    <submittedName>
        <fullName evidence="2">Uncharacterized protein</fullName>
    </submittedName>
</protein>